<name>A0ABP5SYV3_9PSEU</name>
<sequence length="75" mass="8109">MAGPELCRHIAVESLPERGSGSRNSSAIPALVELAPGSTNTRTHPHPITMGESWSRSREERAMKALQYREIGAAP</sequence>
<evidence type="ECO:0000256" key="1">
    <source>
        <dbReference type="SAM" id="MobiDB-lite"/>
    </source>
</evidence>
<feature type="region of interest" description="Disordered" evidence="1">
    <location>
        <begin position="35"/>
        <end position="59"/>
    </location>
</feature>
<reference evidence="3" key="1">
    <citation type="journal article" date="2019" name="Int. J. Syst. Evol. Microbiol.">
        <title>The Global Catalogue of Microorganisms (GCM) 10K type strain sequencing project: providing services to taxonomists for standard genome sequencing and annotation.</title>
        <authorList>
            <consortium name="The Broad Institute Genomics Platform"/>
            <consortium name="The Broad Institute Genome Sequencing Center for Infectious Disease"/>
            <person name="Wu L."/>
            <person name="Ma J."/>
        </authorList>
    </citation>
    <scope>NUCLEOTIDE SEQUENCE [LARGE SCALE GENOMIC DNA]</scope>
    <source>
        <strain evidence="3">JCM 16221</strain>
    </source>
</reference>
<proteinExistence type="predicted"/>
<organism evidence="2 3">
    <name type="scientific">Saccharopolyspora halophila</name>
    <dbReference type="NCBI Taxonomy" id="405551"/>
    <lineage>
        <taxon>Bacteria</taxon>
        <taxon>Bacillati</taxon>
        <taxon>Actinomycetota</taxon>
        <taxon>Actinomycetes</taxon>
        <taxon>Pseudonocardiales</taxon>
        <taxon>Pseudonocardiaceae</taxon>
        <taxon>Saccharopolyspora</taxon>
    </lineage>
</organism>
<keyword evidence="3" id="KW-1185">Reference proteome</keyword>
<protein>
    <submittedName>
        <fullName evidence="2">Uncharacterized protein</fullName>
    </submittedName>
</protein>
<accession>A0ABP5SYV3</accession>
<evidence type="ECO:0000313" key="2">
    <source>
        <dbReference type="EMBL" id="GAA2341923.1"/>
    </source>
</evidence>
<comment type="caution">
    <text evidence="2">The sequence shown here is derived from an EMBL/GenBank/DDBJ whole genome shotgun (WGS) entry which is preliminary data.</text>
</comment>
<evidence type="ECO:0000313" key="3">
    <source>
        <dbReference type="Proteomes" id="UP001501218"/>
    </source>
</evidence>
<dbReference type="Proteomes" id="UP001501218">
    <property type="component" value="Unassembled WGS sequence"/>
</dbReference>
<dbReference type="EMBL" id="BAAARA010000004">
    <property type="protein sequence ID" value="GAA2341923.1"/>
    <property type="molecule type" value="Genomic_DNA"/>
</dbReference>
<gene>
    <name evidence="2" type="ORF">GCM10009854_18080</name>
</gene>